<dbReference type="Gene3D" id="1.10.10.10">
    <property type="entry name" value="Winged helix-like DNA-binding domain superfamily/Winged helix DNA-binding domain"/>
    <property type="match status" value="1"/>
</dbReference>
<feature type="region of interest" description="Disordered" evidence="1">
    <location>
        <begin position="100"/>
        <end position="133"/>
    </location>
</feature>
<dbReference type="InterPro" id="IPR036390">
    <property type="entry name" value="WH_DNA-bd_sf"/>
</dbReference>
<name>A0ABW1G826_9ACTN</name>
<evidence type="ECO:0000256" key="1">
    <source>
        <dbReference type="SAM" id="MobiDB-lite"/>
    </source>
</evidence>
<evidence type="ECO:0000313" key="4">
    <source>
        <dbReference type="Proteomes" id="UP001596174"/>
    </source>
</evidence>
<reference evidence="4" key="1">
    <citation type="journal article" date="2019" name="Int. J. Syst. Evol. Microbiol.">
        <title>The Global Catalogue of Microorganisms (GCM) 10K type strain sequencing project: providing services to taxonomists for standard genome sequencing and annotation.</title>
        <authorList>
            <consortium name="The Broad Institute Genomics Platform"/>
            <consortium name="The Broad Institute Genome Sequencing Center for Infectious Disease"/>
            <person name="Wu L."/>
            <person name="Ma J."/>
        </authorList>
    </citation>
    <scope>NUCLEOTIDE SEQUENCE [LARGE SCALE GENOMIC DNA]</scope>
    <source>
        <strain evidence="4">JCM 4816</strain>
    </source>
</reference>
<dbReference type="EMBL" id="JBHSQJ010000099">
    <property type="protein sequence ID" value="MFC5910001.1"/>
    <property type="molecule type" value="Genomic_DNA"/>
</dbReference>
<keyword evidence="4" id="KW-1185">Reference proteome</keyword>
<dbReference type="InterPro" id="IPR000835">
    <property type="entry name" value="HTH_MarR-typ"/>
</dbReference>
<accession>A0ABW1G826</accession>
<comment type="caution">
    <text evidence="3">The sequence shown here is derived from an EMBL/GenBank/DDBJ whole genome shotgun (WGS) entry which is preliminary data.</text>
</comment>
<dbReference type="Pfam" id="PF12802">
    <property type="entry name" value="MarR_2"/>
    <property type="match status" value="1"/>
</dbReference>
<dbReference type="Proteomes" id="UP001596174">
    <property type="component" value="Unassembled WGS sequence"/>
</dbReference>
<gene>
    <name evidence="3" type="ORF">ACFP3V_22630</name>
</gene>
<dbReference type="SUPFAM" id="SSF46785">
    <property type="entry name" value="Winged helix' DNA-binding domain"/>
    <property type="match status" value="1"/>
</dbReference>
<organism evidence="3 4">
    <name type="scientific">Streptacidiphilus monticola</name>
    <dbReference type="NCBI Taxonomy" id="2161674"/>
    <lineage>
        <taxon>Bacteria</taxon>
        <taxon>Bacillati</taxon>
        <taxon>Actinomycetota</taxon>
        <taxon>Actinomycetes</taxon>
        <taxon>Kitasatosporales</taxon>
        <taxon>Streptomycetaceae</taxon>
        <taxon>Streptacidiphilus</taxon>
    </lineage>
</organism>
<protein>
    <submittedName>
        <fullName evidence="3">Helix-turn-helix transcriptional regulator</fullName>
    </submittedName>
</protein>
<evidence type="ECO:0000259" key="2">
    <source>
        <dbReference type="Pfam" id="PF12802"/>
    </source>
</evidence>
<dbReference type="InterPro" id="IPR036388">
    <property type="entry name" value="WH-like_DNA-bd_sf"/>
</dbReference>
<feature type="domain" description="HTH marR-type" evidence="2">
    <location>
        <begin position="15"/>
        <end position="64"/>
    </location>
</feature>
<dbReference type="RefSeq" id="WP_380586391.1">
    <property type="nucleotide sequence ID" value="NZ_JBHSQJ010000099.1"/>
</dbReference>
<evidence type="ECO:0000313" key="3">
    <source>
        <dbReference type="EMBL" id="MFC5910001.1"/>
    </source>
</evidence>
<proteinExistence type="predicted"/>
<sequence>MSTAEARPSWTFLTNHARVLALIAKEPEIRLRDLAAAAQVTERTVQGIVADLEGEGYLVRKREGRRNRYEIVYGKPFRHPAEADHDVDDLLGLFLAHRAADEPDRHHTPEGHHAPPAGHRDPAGRRDPAEAVG</sequence>